<evidence type="ECO:0000313" key="2">
    <source>
        <dbReference type="Proteomes" id="UP001057402"/>
    </source>
</evidence>
<keyword evidence="2" id="KW-1185">Reference proteome</keyword>
<gene>
    <name evidence="1" type="ORF">MLD38_010025</name>
</gene>
<dbReference type="EMBL" id="CM042883">
    <property type="protein sequence ID" value="KAI4371703.1"/>
    <property type="molecule type" value="Genomic_DNA"/>
</dbReference>
<dbReference type="Proteomes" id="UP001057402">
    <property type="component" value="Chromosome 4"/>
</dbReference>
<evidence type="ECO:0000313" key="1">
    <source>
        <dbReference type="EMBL" id="KAI4371703.1"/>
    </source>
</evidence>
<protein>
    <submittedName>
        <fullName evidence="1">Uncharacterized protein</fullName>
    </submittedName>
</protein>
<proteinExistence type="predicted"/>
<reference evidence="2" key="1">
    <citation type="journal article" date="2023" name="Front. Plant Sci.">
        <title>Chromosomal-level genome assembly of Melastoma candidum provides insights into trichome evolution.</title>
        <authorList>
            <person name="Zhong Y."/>
            <person name="Wu W."/>
            <person name="Sun C."/>
            <person name="Zou P."/>
            <person name="Liu Y."/>
            <person name="Dai S."/>
            <person name="Zhou R."/>
        </authorList>
    </citation>
    <scope>NUCLEOTIDE SEQUENCE [LARGE SCALE GENOMIC DNA]</scope>
</reference>
<comment type="caution">
    <text evidence="1">The sequence shown here is derived from an EMBL/GenBank/DDBJ whole genome shotgun (WGS) entry which is preliminary data.</text>
</comment>
<sequence>MIMAMTTGILRKVGLSGCGRRGSSCCSVLPSSSTALGIGTVSRLRFDAGSDGTMAASGSLDSWPRAWFEELRMQQMLELRQAIQQSESSIGELI</sequence>
<name>A0ACB9R2K2_9MYRT</name>
<accession>A0ACB9R2K2</accession>
<organism evidence="1 2">
    <name type="scientific">Melastoma candidum</name>
    <dbReference type="NCBI Taxonomy" id="119954"/>
    <lineage>
        <taxon>Eukaryota</taxon>
        <taxon>Viridiplantae</taxon>
        <taxon>Streptophyta</taxon>
        <taxon>Embryophyta</taxon>
        <taxon>Tracheophyta</taxon>
        <taxon>Spermatophyta</taxon>
        <taxon>Magnoliopsida</taxon>
        <taxon>eudicotyledons</taxon>
        <taxon>Gunneridae</taxon>
        <taxon>Pentapetalae</taxon>
        <taxon>rosids</taxon>
        <taxon>malvids</taxon>
        <taxon>Myrtales</taxon>
        <taxon>Melastomataceae</taxon>
        <taxon>Melastomatoideae</taxon>
        <taxon>Melastomateae</taxon>
        <taxon>Melastoma</taxon>
    </lineage>
</organism>